<evidence type="ECO:0000313" key="4">
    <source>
        <dbReference type="Proteomes" id="UP001528673"/>
    </source>
</evidence>
<organism evidence="3 4">
    <name type="scientific">Curvibacter cyanobacteriorum</name>
    <dbReference type="NCBI Taxonomy" id="3026422"/>
    <lineage>
        <taxon>Bacteria</taxon>
        <taxon>Pseudomonadati</taxon>
        <taxon>Pseudomonadota</taxon>
        <taxon>Betaproteobacteria</taxon>
        <taxon>Burkholderiales</taxon>
        <taxon>Comamonadaceae</taxon>
        <taxon>Curvibacter</taxon>
    </lineage>
</organism>
<sequence length="127" mass="13731">MIDGLISGRLHGAAESRMDRHNQPFAVARVRATSSEGENLFVNVIAFETEVVEGLLALGDGDSVALSGSLTPRVWTDKQGNTRPSLDMVAHQVVTAYHVNRRRATALGHDDSALAGHAHHPHSHPER</sequence>
<comment type="caution">
    <text evidence="3">The sequence shown here is derived from an EMBL/GenBank/DDBJ whole genome shotgun (WGS) entry which is preliminary data.</text>
</comment>
<dbReference type="InterPro" id="IPR012340">
    <property type="entry name" value="NA-bd_OB-fold"/>
</dbReference>
<evidence type="ECO:0000313" key="3">
    <source>
        <dbReference type="EMBL" id="MDD0840056.1"/>
    </source>
</evidence>
<dbReference type="Proteomes" id="UP001528673">
    <property type="component" value="Unassembled WGS sequence"/>
</dbReference>
<keyword evidence="1 2" id="KW-0238">DNA-binding</keyword>
<dbReference type="PROSITE" id="PS50935">
    <property type="entry name" value="SSB"/>
    <property type="match status" value="1"/>
</dbReference>
<dbReference type="RefSeq" id="WP_273952764.1">
    <property type="nucleotide sequence ID" value="NZ_JAQSIP010000007.1"/>
</dbReference>
<protein>
    <submittedName>
        <fullName evidence="3">Single-stranded DNA-binding protein</fullName>
    </submittedName>
</protein>
<keyword evidence="4" id="KW-1185">Reference proteome</keyword>
<dbReference type="EMBL" id="JAQSIP010000007">
    <property type="protein sequence ID" value="MDD0840056.1"/>
    <property type="molecule type" value="Genomic_DNA"/>
</dbReference>
<proteinExistence type="predicted"/>
<dbReference type="GO" id="GO:0003677">
    <property type="term" value="F:DNA binding"/>
    <property type="evidence" value="ECO:0007669"/>
    <property type="project" value="UniProtKB-KW"/>
</dbReference>
<dbReference type="Gene3D" id="2.40.50.140">
    <property type="entry name" value="Nucleic acid-binding proteins"/>
    <property type="match status" value="1"/>
</dbReference>
<reference evidence="3 4" key="1">
    <citation type="submission" date="2023-02" db="EMBL/GenBank/DDBJ databases">
        <title>Bacterial whole genomic sequence of Curvibacter sp. HBC61.</title>
        <authorList>
            <person name="Le V."/>
            <person name="Ko S.-R."/>
            <person name="Ahn C.-Y."/>
            <person name="Oh H.-M."/>
        </authorList>
    </citation>
    <scope>NUCLEOTIDE SEQUENCE [LARGE SCALE GENOMIC DNA]</scope>
    <source>
        <strain evidence="3 4">HBC61</strain>
    </source>
</reference>
<evidence type="ECO:0000256" key="1">
    <source>
        <dbReference type="ARBA" id="ARBA00023125"/>
    </source>
</evidence>
<accession>A0ABT5N323</accession>
<dbReference type="InterPro" id="IPR000424">
    <property type="entry name" value="Primosome_PriB/ssb"/>
</dbReference>
<gene>
    <name evidence="3" type="ORF">PSQ40_15840</name>
</gene>
<evidence type="ECO:0000256" key="2">
    <source>
        <dbReference type="PROSITE-ProRule" id="PRU00252"/>
    </source>
</evidence>
<name>A0ABT5N323_9BURK</name>
<dbReference type="SUPFAM" id="SSF50249">
    <property type="entry name" value="Nucleic acid-binding proteins"/>
    <property type="match status" value="1"/>
</dbReference>